<evidence type="ECO:0000313" key="2">
    <source>
        <dbReference type="Proteomes" id="UP000005239"/>
    </source>
</evidence>
<dbReference type="EnsemblMetazoa" id="PPA01750.1">
    <property type="protein sequence ID" value="PPA01750.1"/>
    <property type="gene ID" value="WBGene00091304"/>
</dbReference>
<dbReference type="OrthoDB" id="284184at2759"/>
<keyword evidence="2" id="KW-1185">Reference proteome</keyword>
<protein>
    <submittedName>
        <fullName evidence="1">Uncharacterized protein</fullName>
    </submittedName>
</protein>
<accession>A0A2A6CIQ7</accession>
<dbReference type="Proteomes" id="UP000005239">
    <property type="component" value="Unassembled WGS sequence"/>
</dbReference>
<sequence>MNALSALIFIPLAASVDLSESSLQQRPLNAYVPANAVHVKTANRSIIVDGSLIPYAEAFPPFLIKNRGTVTLLTPSPSLLFASRPSLFQMIAAAGHRTIVPYVTPSSLSSFIRQAEMHHVILVCFPSINCAFPSQLEGAVIIDPKENSDLPPPELHTVLLYTSNRTADQGEGPDWKNTRVESIPFSISSLDDSQSEKGREKFGQILANFFDRVHTR</sequence>
<reference evidence="1" key="2">
    <citation type="submission" date="2022-06" db="UniProtKB">
        <authorList>
            <consortium name="EnsemblMetazoa"/>
        </authorList>
    </citation>
    <scope>IDENTIFICATION</scope>
    <source>
        <strain evidence="1">PS312</strain>
    </source>
</reference>
<dbReference type="AlphaFoldDB" id="A0A2A6CIQ7"/>
<reference evidence="2" key="1">
    <citation type="journal article" date="2008" name="Nat. Genet.">
        <title>The Pristionchus pacificus genome provides a unique perspective on nematode lifestyle and parasitism.</title>
        <authorList>
            <person name="Dieterich C."/>
            <person name="Clifton S.W."/>
            <person name="Schuster L.N."/>
            <person name="Chinwalla A."/>
            <person name="Delehaunty K."/>
            <person name="Dinkelacker I."/>
            <person name="Fulton L."/>
            <person name="Fulton R."/>
            <person name="Godfrey J."/>
            <person name="Minx P."/>
            <person name="Mitreva M."/>
            <person name="Roeseler W."/>
            <person name="Tian H."/>
            <person name="Witte H."/>
            <person name="Yang S.P."/>
            <person name="Wilson R.K."/>
            <person name="Sommer R.J."/>
        </authorList>
    </citation>
    <scope>NUCLEOTIDE SEQUENCE [LARGE SCALE GENOMIC DNA]</scope>
    <source>
        <strain evidence="2">PS312</strain>
    </source>
</reference>
<proteinExistence type="predicted"/>
<accession>A0A8R1U2L2</accession>
<organism evidence="1 2">
    <name type="scientific">Pristionchus pacificus</name>
    <name type="common">Parasitic nematode worm</name>
    <dbReference type="NCBI Taxonomy" id="54126"/>
    <lineage>
        <taxon>Eukaryota</taxon>
        <taxon>Metazoa</taxon>
        <taxon>Ecdysozoa</taxon>
        <taxon>Nematoda</taxon>
        <taxon>Chromadorea</taxon>
        <taxon>Rhabditida</taxon>
        <taxon>Rhabditina</taxon>
        <taxon>Diplogasteromorpha</taxon>
        <taxon>Diplogasteroidea</taxon>
        <taxon>Neodiplogasteridae</taxon>
        <taxon>Pristionchus</taxon>
    </lineage>
</organism>
<name>A0A2A6CIQ7_PRIPA</name>
<evidence type="ECO:0000313" key="1">
    <source>
        <dbReference type="EnsemblMetazoa" id="PPA01750.1"/>
    </source>
</evidence>
<gene>
    <name evidence="1" type="primary">WBGene00091304</name>
</gene>